<evidence type="ECO:0000256" key="9">
    <source>
        <dbReference type="SAM" id="MobiDB-lite"/>
    </source>
</evidence>
<dbReference type="SUPFAM" id="SSF57903">
    <property type="entry name" value="FYVE/PHD zinc finger"/>
    <property type="match status" value="1"/>
</dbReference>
<feature type="domain" description="J" evidence="11">
    <location>
        <begin position="13"/>
        <end position="84"/>
    </location>
</feature>
<accession>A0A8K0ELZ8</accession>
<protein>
    <recommendedName>
        <fullName evidence="1">1-alkyl-2-acetylglycerophosphocholine esterase</fullName>
        <ecNumber evidence="1">3.1.1.47</ecNumber>
    </recommendedName>
</protein>
<dbReference type="Gene3D" id="1.10.287.110">
    <property type="entry name" value="DnaJ domain"/>
    <property type="match status" value="1"/>
</dbReference>
<evidence type="ECO:0000259" key="10">
    <source>
        <dbReference type="PROSITE" id="PS50016"/>
    </source>
</evidence>
<keyword evidence="13" id="KW-1185">Reference proteome</keyword>
<dbReference type="InterPro" id="IPR001623">
    <property type="entry name" value="DnaJ_domain"/>
</dbReference>
<dbReference type="InterPro" id="IPR036869">
    <property type="entry name" value="J_dom_sf"/>
</dbReference>
<evidence type="ECO:0000256" key="2">
    <source>
        <dbReference type="ARBA" id="ARBA00022723"/>
    </source>
</evidence>
<evidence type="ECO:0000256" key="6">
    <source>
        <dbReference type="ARBA" id="ARBA00035804"/>
    </source>
</evidence>
<keyword evidence="4" id="KW-0862">Zinc</keyword>
<dbReference type="InterPro" id="IPR013830">
    <property type="entry name" value="SGNH_hydro"/>
</dbReference>
<evidence type="ECO:0000256" key="4">
    <source>
        <dbReference type="ARBA" id="ARBA00022833"/>
    </source>
</evidence>
<dbReference type="InterPro" id="IPR036514">
    <property type="entry name" value="SGNH_hydro_sf"/>
</dbReference>
<feature type="compositionally biased region" description="Basic and acidic residues" evidence="9">
    <location>
        <begin position="446"/>
        <end position="465"/>
    </location>
</feature>
<feature type="domain" description="PHD-type" evidence="10">
    <location>
        <begin position="205"/>
        <end position="262"/>
    </location>
</feature>
<dbReference type="InterPro" id="IPR011011">
    <property type="entry name" value="Znf_FYVE_PHD"/>
</dbReference>
<name>A0A8K0ELZ8_BRALA</name>
<dbReference type="PANTHER" id="PTHR30383:SF5">
    <property type="entry name" value="SGNH HYDROLASE-TYPE ESTERASE DOMAIN-CONTAINING PROTEIN"/>
    <property type="match status" value="1"/>
</dbReference>
<feature type="region of interest" description="Disordered" evidence="9">
    <location>
        <begin position="281"/>
        <end position="311"/>
    </location>
</feature>
<dbReference type="PANTHER" id="PTHR30383">
    <property type="entry name" value="THIOESTERASE 1/PROTEASE 1/LYSOPHOSPHOLIPASE L1"/>
    <property type="match status" value="1"/>
</dbReference>
<reference evidence="12" key="1">
    <citation type="submission" date="2022-01" db="EMBL/GenBank/DDBJ databases">
        <authorList>
            <person name="Braso-Vives M."/>
        </authorList>
    </citation>
    <scope>NUCLEOTIDE SEQUENCE</scope>
</reference>
<dbReference type="OrthoDB" id="10056446at2759"/>
<dbReference type="SUPFAM" id="SSF52266">
    <property type="entry name" value="SGNH hydrolase"/>
    <property type="match status" value="1"/>
</dbReference>
<dbReference type="SMART" id="SM00249">
    <property type="entry name" value="PHD"/>
    <property type="match status" value="1"/>
</dbReference>
<dbReference type="Gene3D" id="3.40.50.1110">
    <property type="entry name" value="SGNH hydrolase"/>
    <property type="match status" value="1"/>
</dbReference>
<dbReference type="AlphaFoldDB" id="A0A8K0ELZ8"/>
<dbReference type="GO" id="GO:0008270">
    <property type="term" value="F:zinc ion binding"/>
    <property type="evidence" value="ECO:0007669"/>
    <property type="project" value="UniProtKB-KW"/>
</dbReference>
<organism evidence="12 13">
    <name type="scientific">Branchiostoma lanceolatum</name>
    <name type="common">Common lancelet</name>
    <name type="synonym">Amphioxus lanceolatum</name>
    <dbReference type="NCBI Taxonomy" id="7740"/>
    <lineage>
        <taxon>Eukaryota</taxon>
        <taxon>Metazoa</taxon>
        <taxon>Chordata</taxon>
        <taxon>Cephalochordata</taxon>
        <taxon>Leptocardii</taxon>
        <taxon>Amphioxiformes</taxon>
        <taxon>Branchiostomatidae</taxon>
        <taxon>Branchiostoma</taxon>
    </lineage>
</organism>
<comment type="catalytic activity">
    <reaction evidence="7">
        <text>a 1-O-alkyl-2-acetyl-sn-glycero-3-phosphocholine + H2O = a 1-O-alkyl-sn-glycero-3-phosphocholine + acetate + H(+)</text>
        <dbReference type="Rhea" id="RHEA:17777"/>
        <dbReference type="ChEBI" id="CHEBI:15377"/>
        <dbReference type="ChEBI" id="CHEBI:15378"/>
        <dbReference type="ChEBI" id="CHEBI:30089"/>
        <dbReference type="ChEBI" id="CHEBI:30909"/>
        <dbReference type="ChEBI" id="CHEBI:36707"/>
        <dbReference type="EC" id="3.1.1.47"/>
    </reaction>
    <physiologicalReaction direction="left-to-right" evidence="7">
        <dbReference type="Rhea" id="RHEA:17778"/>
    </physiologicalReaction>
</comment>
<evidence type="ECO:0000256" key="7">
    <source>
        <dbReference type="ARBA" id="ARBA00048078"/>
    </source>
</evidence>
<dbReference type="InterPro" id="IPR019787">
    <property type="entry name" value="Znf_PHD-finger"/>
</dbReference>
<evidence type="ECO:0000313" key="12">
    <source>
        <dbReference type="EMBL" id="CAH1259146.1"/>
    </source>
</evidence>
<dbReference type="InterPro" id="IPR001965">
    <property type="entry name" value="Znf_PHD"/>
</dbReference>
<evidence type="ECO:0000256" key="5">
    <source>
        <dbReference type="ARBA" id="ARBA00023721"/>
    </source>
</evidence>
<dbReference type="SUPFAM" id="SSF46565">
    <property type="entry name" value="Chaperone J-domain"/>
    <property type="match status" value="1"/>
</dbReference>
<dbReference type="Gene3D" id="3.30.40.10">
    <property type="entry name" value="Zinc/RING finger domain, C3HC4 (zinc finger)"/>
    <property type="match status" value="1"/>
</dbReference>
<feature type="region of interest" description="Disordered" evidence="9">
    <location>
        <begin position="409"/>
        <end position="491"/>
    </location>
</feature>
<feature type="region of interest" description="Disordered" evidence="9">
    <location>
        <begin position="653"/>
        <end position="725"/>
    </location>
</feature>
<feature type="compositionally biased region" description="Polar residues" evidence="9">
    <location>
        <begin position="662"/>
        <end position="672"/>
    </location>
</feature>
<dbReference type="InterPro" id="IPR051532">
    <property type="entry name" value="Ester_Hydrolysis_Enzymes"/>
</dbReference>
<dbReference type="InterPro" id="IPR019786">
    <property type="entry name" value="Zinc_finger_PHD-type_CS"/>
</dbReference>
<dbReference type="CDD" id="cd15489">
    <property type="entry name" value="PHD_SF"/>
    <property type="match status" value="1"/>
</dbReference>
<comment type="catalytic activity">
    <reaction evidence="5">
        <text>1-O-hexadecyl-2-acetyl-sn-glycero-3-phosphocholine + H2O = 1-O-hexadecyl-sn-glycero-3-phosphocholine + acetate + H(+)</text>
        <dbReference type="Rhea" id="RHEA:40479"/>
        <dbReference type="ChEBI" id="CHEBI:15377"/>
        <dbReference type="ChEBI" id="CHEBI:15378"/>
        <dbReference type="ChEBI" id="CHEBI:30089"/>
        <dbReference type="ChEBI" id="CHEBI:44811"/>
        <dbReference type="ChEBI" id="CHEBI:64496"/>
    </reaction>
    <physiologicalReaction direction="left-to-right" evidence="5">
        <dbReference type="Rhea" id="RHEA:40480"/>
    </physiologicalReaction>
</comment>
<evidence type="ECO:0000259" key="11">
    <source>
        <dbReference type="PROSITE" id="PS50076"/>
    </source>
</evidence>
<dbReference type="Pfam" id="PF00226">
    <property type="entry name" value="DnaJ"/>
    <property type="match status" value="1"/>
</dbReference>
<dbReference type="InterPro" id="IPR013083">
    <property type="entry name" value="Znf_RING/FYVE/PHD"/>
</dbReference>
<feature type="compositionally biased region" description="Polar residues" evidence="9">
    <location>
        <begin position="428"/>
        <end position="444"/>
    </location>
</feature>
<keyword evidence="3 8" id="KW-0863">Zinc-finger</keyword>
<evidence type="ECO:0000256" key="1">
    <source>
        <dbReference type="ARBA" id="ARBA00013201"/>
    </source>
</evidence>
<gene>
    <name evidence="12" type="primary">Hypp2168</name>
    <name evidence="12" type="ORF">BLAG_LOCUS16523</name>
</gene>
<dbReference type="GO" id="GO:0003847">
    <property type="term" value="F:1-alkyl-2-acetylglycerophosphocholine esterase activity"/>
    <property type="evidence" value="ECO:0007669"/>
    <property type="project" value="UniProtKB-EC"/>
</dbReference>
<dbReference type="PROSITE" id="PS01359">
    <property type="entry name" value="ZF_PHD_1"/>
    <property type="match status" value="1"/>
</dbReference>
<sequence>MAKEDRGSSSPGKLYRLLNITTDATEGEITAAYKEEVNKYDKTLTTTTKDKEQQARADRYFSEVSKAFYVLSNTDRRKQYDNSNVIVEPAKRDKKAKPTSDYFVQHNENSVTVHIPVGSHKHWIETIESYYSTSTVDKGKHGHQLAVPFYDATTADPIGSVTLHVYHTSKILVQGSACYLWTMFTFEELKKQLSKCHDKEVGCEDIICHKCERPGPEDNGVIQCNTCQEWFHYTCTGLHEFLLRQLIKDEDSVYICVECSIEFPIENTANVPMKTHQPRNDLCEEETNPKSLVNSDPGNVETETEDQNNNNELQSLQLNIDKLEAILASRITNDDNKIDALSTRIARIECKLSETKETPAEKMAKESDTEALKKRVKSLEAENKNLRNRITALETKNAQRVKSAAIQTDISQERAQTPAEEELADTVTVPNIATTNRFQALTESTLEERSSNSREPNNPHRDNPPREAPAPAQPRNTTPEHPEIIIAGDSNTRGIIPNMLYPGKQSHKYTAMTVPQATDLIKSTSHHNPKCIVLHVGTNDIKRERAAQGVTENIRQLIMTTHDKYPDAAIVISSIPPRNDKHLMEVTQDVNNFLHVLGQELPFVHVVNNDNLGDGGTIKQSLYNRDGYHLNRSGLKVLAANWKSAIHPTVGMGTYSRGRRSLPQQTNTGNKTRLTERDGRYQQRNQFNPPEPLNGGPITGGQGHVFSPYVQRNPRANDREAHLPW</sequence>
<evidence type="ECO:0000313" key="13">
    <source>
        <dbReference type="Proteomes" id="UP000838412"/>
    </source>
</evidence>
<dbReference type="EMBL" id="OV696688">
    <property type="protein sequence ID" value="CAH1259146.1"/>
    <property type="molecule type" value="Genomic_DNA"/>
</dbReference>
<comment type="catalytic activity">
    <reaction evidence="6">
        <text>1-O-hexadecyl-2-acetyl-sn-glycero-3-phosphate + H2O = 1-O-hexadecyl-sn-glycero-3-phosphate + acetate + H(+)</text>
        <dbReference type="Rhea" id="RHEA:41704"/>
        <dbReference type="ChEBI" id="CHEBI:15377"/>
        <dbReference type="ChEBI" id="CHEBI:15378"/>
        <dbReference type="ChEBI" id="CHEBI:30089"/>
        <dbReference type="ChEBI" id="CHEBI:77580"/>
        <dbReference type="ChEBI" id="CHEBI:78385"/>
    </reaction>
    <physiologicalReaction direction="left-to-right" evidence="6">
        <dbReference type="Rhea" id="RHEA:41705"/>
    </physiologicalReaction>
</comment>
<dbReference type="EC" id="3.1.1.47" evidence="1"/>
<feature type="compositionally biased region" description="Basic and acidic residues" evidence="9">
    <location>
        <begin position="715"/>
        <end position="725"/>
    </location>
</feature>
<proteinExistence type="predicted"/>
<dbReference type="PROSITE" id="PS50076">
    <property type="entry name" value="DNAJ_2"/>
    <property type="match status" value="1"/>
</dbReference>
<evidence type="ECO:0000256" key="3">
    <source>
        <dbReference type="ARBA" id="ARBA00022771"/>
    </source>
</evidence>
<dbReference type="Proteomes" id="UP000838412">
    <property type="component" value="Chromosome 3"/>
</dbReference>
<dbReference type="Pfam" id="PF13472">
    <property type="entry name" value="Lipase_GDSL_2"/>
    <property type="match status" value="1"/>
</dbReference>
<dbReference type="GO" id="GO:0004622">
    <property type="term" value="F:phosphatidylcholine lysophospholipase activity"/>
    <property type="evidence" value="ECO:0007669"/>
    <property type="project" value="TreeGrafter"/>
</dbReference>
<dbReference type="PROSITE" id="PS50016">
    <property type="entry name" value="ZF_PHD_2"/>
    <property type="match status" value="1"/>
</dbReference>
<evidence type="ECO:0000256" key="8">
    <source>
        <dbReference type="PROSITE-ProRule" id="PRU00146"/>
    </source>
</evidence>
<keyword evidence="2" id="KW-0479">Metal-binding</keyword>